<proteinExistence type="predicted"/>
<protein>
    <submittedName>
        <fullName evidence="2">Uncharacterized protein</fullName>
    </submittedName>
</protein>
<feature type="region of interest" description="Disordered" evidence="1">
    <location>
        <begin position="1"/>
        <end position="56"/>
    </location>
</feature>
<sequence>MVDNKKWLQAKEGWSQGLARDPPRPGRPEGKRHTRKKSEPFSRAQVHFHTPPQPITVSECRALACLKPMPRFSQPQGPSAAAPETEKNREMPSKGASWGQHHNSSVPEN</sequence>
<feature type="compositionally biased region" description="Basic and acidic residues" evidence="1">
    <location>
        <begin position="21"/>
        <end position="31"/>
    </location>
</feature>
<dbReference type="EMBL" id="WVTB01000082">
    <property type="protein sequence ID" value="KAF3799870.1"/>
    <property type="molecule type" value="Genomic_DNA"/>
</dbReference>
<reference evidence="2" key="1">
    <citation type="journal article" date="2020" name="Phytopathology">
        <title>Genome sequence and comparative analysis of Colletotrichum gloeosporioides isolated from Liriodendron leaves.</title>
        <authorList>
            <person name="Fu F.F."/>
            <person name="Hao Z."/>
            <person name="Wang P."/>
            <person name="Lu Y."/>
            <person name="Xue L.J."/>
            <person name="Wei G."/>
            <person name="Tian Y."/>
            <person name="Baishi H."/>
            <person name="Xu H."/>
            <person name="Shi J."/>
            <person name="Cheng T."/>
            <person name="Wang G."/>
            <person name="Yi Y."/>
            <person name="Chen J."/>
        </authorList>
    </citation>
    <scope>NUCLEOTIDE SEQUENCE</scope>
    <source>
        <strain evidence="2">Lc1</strain>
    </source>
</reference>
<name>A0A8H4C9K6_COLGL</name>
<gene>
    <name evidence="2" type="ORF">GCG54_00010063</name>
</gene>
<dbReference type="AlphaFoldDB" id="A0A8H4C9K6"/>
<keyword evidence="3" id="KW-1185">Reference proteome</keyword>
<evidence type="ECO:0000313" key="3">
    <source>
        <dbReference type="Proteomes" id="UP000613401"/>
    </source>
</evidence>
<evidence type="ECO:0000256" key="1">
    <source>
        <dbReference type="SAM" id="MobiDB-lite"/>
    </source>
</evidence>
<accession>A0A8H4C9K6</accession>
<feature type="region of interest" description="Disordered" evidence="1">
    <location>
        <begin position="69"/>
        <end position="109"/>
    </location>
</feature>
<dbReference type="Proteomes" id="UP000613401">
    <property type="component" value="Unassembled WGS sequence"/>
</dbReference>
<organism evidence="2 3">
    <name type="scientific">Colletotrichum gloeosporioides</name>
    <name type="common">Anthracnose fungus</name>
    <name type="synonym">Glomerella cingulata</name>
    <dbReference type="NCBI Taxonomy" id="474922"/>
    <lineage>
        <taxon>Eukaryota</taxon>
        <taxon>Fungi</taxon>
        <taxon>Dikarya</taxon>
        <taxon>Ascomycota</taxon>
        <taxon>Pezizomycotina</taxon>
        <taxon>Sordariomycetes</taxon>
        <taxon>Hypocreomycetidae</taxon>
        <taxon>Glomerellales</taxon>
        <taxon>Glomerellaceae</taxon>
        <taxon>Colletotrichum</taxon>
        <taxon>Colletotrichum gloeosporioides species complex</taxon>
    </lineage>
</organism>
<comment type="caution">
    <text evidence="2">The sequence shown here is derived from an EMBL/GenBank/DDBJ whole genome shotgun (WGS) entry which is preliminary data.</text>
</comment>
<dbReference type="RefSeq" id="XP_045259030.1">
    <property type="nucleotide sequence ID" value="XM_045409995.1"/>
</dbReference>
<dbReference type="GeneID" id="69017195"/>
<feature type="compositionally biased region" description="Polar residues" evidence="1">
    <location>
        <begin position="100"/>
        <end position="109"/>
    </location>
</feature>
<reference evidence="2" key="2">
    <citation type="submission" date="2020-03" db="EMBL/GenBank/DDBJ databases">
        <authorList>
            <person name="Fu F.-F."/>
            <person name="Chen J."/>
        </authorList>
    </citation>
    <scope>NUCLEOTIDE SEQUENCE</scope>
    <source>
        <strain evidence="2">Lc1</strain>
    </source>
</reference>
<evidence type="ECO:0000313" key="2">
    <source>
        <dbReference type="EMBL" id="KAF3799870.1"/>
    </source>
</evidence>